<dbReference type="Pfam" id="PF00589">
    <property type="entry name" value="Phage_integrase"/>
    <property type="match status" value="1"/>
</dbReference>
<dbReference type="PROSITE" id="PS51898">
    <property type="entry name" value="TYR_RECOMBINASE"/>
    <property type="match status" value="1"/>
</dbReference>
<accession>A0A221P8F5</accession>
<dbReference type="InterPro" id="IPR011010">
    <property type="entry name" value="DNA_brk_join_enz"/>
</dbReference>
<evidence type="ECO:0000256" key="1">
    <source>
        <dbReference type="ARBA" id="ARBA00023172"/>
    </source>
</evidence>
<dbReference type="KEGG" id="splu:LK06_012570"/>
<sequence length="163" mass="18008">MRPGEADVPAEAAKVERFRCVIYLCGAPNTDITAPRQHREVVRRGAWSQVWGRTRRLAADALAEAYDTAHTAWVRSGKPEGREPARVTIPDGASLHDLRHFYASLLIKHGENVKTVQKRLGHTKPSITLDTYTHLWPDEEDPTRAAVEAVLGDVPPLCPATSA</sequence>
<dbReference type="Proteomes" id="UP000031501">
    <property type="component" value="Chromosome"/>
</dbReference>
<evidence type="ECO:0000259" key="2">
    <source>
        <dbReference type="PROSITE" id="PS51898"/>
    </source>
</evidence>
<keyword evidence="4" id="KW-1185">Reference proteome</keyword>
<dbReference type="STRING" id="1355015.LK06_012570"/>
<organism evidence="3 4">
    <name type="scientific">Streptomyces pluripotens</name>
    <dbReference type="NCBI Taxonomy" id="1355015"/>
    <lineage>
        <taxon>Bacteria</taxon>
        <taxon>Bacillati</taxon>
        <taxon>Actinomycetota</taxon>
        <taxon>Actinomycetes</taxon>
        <taxon>Kitasatosporales</taxon>
        <taxon>Streptomycetaceae</taxon>
        <taxon>Streptomyces</taxon>
    </lineage>
</organism>
<dbReference type="Gene3D" id="1.10.443.10">
    <property type="entry name" value="Intergrase catalytic core"/>
    <property type="match status" value="1"/>
</dbReference>
<dbReference type="GO" id="GO:0015074">
    <property type="term" value="P:DNA integration"/>
    <property type="evidence" value="ECO:0007669"/>
    <property type="project" value="InterPro"/>
</dbReference>
<proteinExistence type="predicted"/>
<dbReference type="InterPro" id="IPR002104">
    <property type="entry name" value="Integrase_catalytic"/>
</dbReference>
<protein>
    <recommendedName>
        <fullName evidence="2">Tyr recombinase domain-containing protein</fullName>
    </recommendedName>
</protein>
<name>A0A221P8F5_9ACTN</name>
<dbReference type="EMBL" id="CP022433">
    <property type="protein sequence ID" value="ASN28394.1"/>
    <property type="molecule type" value="Genomic_DNA"/>
</dbReference>
<dbReference type="SUPFAM" id="SSF56349">
    <property type="entry name" value="DNA breaking-rejoining enzymes"/>
    <property type="match status" value="1"/>
</dbReference>
<gene>
    <name evidence="3" type="ORF">LK07_13700</name>
</gene>
<dbReference type="OrthoDB" id="1822491at2"/>
<dbReference type="GO" id="GO:0006310">
    <property type="term" value="P:DNA recombination"/>
    <property type="evidence" value="ECO:0007669"/>
    <property type="project" value="UniProtKB-KW"/>
</dbReference>
<dbReference type="InterPro" id="IPR013762">
    <property type="entry name" value="Integrase-like_cat_sf"/>
</dbReference>
<keyword evidence="1" id="KW-0233">DNA recombination</keyword>
<evidence type="ECO:0000313" key="3">
    <source>
        <dbReference type="EMBL" id="ASN28394.1"/>
    </source>
</evidence>
<evidence type="ECO:0000313" key="4">
    <source>
        <dbReference type="Proteomes" id="UP000031501"/>
    </source>
</evidence>
<dbReference type="AlphaFoldDB" id="A0A221P8F5"/>
<dbReference type="GO" id="GO:0003677">
    <property type="term" value="F:DNA binding"/>
    <property type="evidence" value="ECO:0007669"/>
    <property type="project" value="InterPro"/>
</dbReference>
<reference evidence="3 4" key="1">
    <citation type="submission" date="2017-07" db="EMBL/GenBank/DDBJ databases">
        <title>Genome sequence of Streptomyces pluripotens MUSC 137T.</title>
        <authorList>
            <person name="Ser H.-L."/>
            <person name="Lee L.-H."/>
        </authorList>
    </citation>
    <scope>NUCLEOTIDE SEQUENCE [LARGE SCALE GENOMIC DNA]</scope>
    <source>
        <strain evidence="3 4">MUSC 137</strain>
    </source>
</reference>
<feature type="domain" description="Tyr recombinase" evidence="2">
    <location>
        <begin position="1"/>
        <end position="147"/>
    </location>
</feature>